<dbReference type="InterPro" id="IPR053257">
    <property type="entry name" value="Cu-only_SOD"/>
</dbReference>
<dbReference type="Proteomes" id="UP000293360">
    <property type="component" value="Unassembled WGS sequence"/>
</dbReference>
<gene>
    <name evidence="10" type="ORF">DL764_003610</name>
</gene>
<sequence>MHIKIISTFAFAALGAIAQHTGHLGDAEEVLNNPAGAKYVATFDRSDGCSVTGKVVATSGAGGKGVDFKLLVMNLPQSMGPFAFHLHDQPVPSDGNCTNTLGHLDPYQRGQTPPCDMEMPQTCEVGDLSGKHNKLEGPTATMRFNDKYAALVPGIGAFFGNRSIVIHASDSSRIACANFTKTMMSWPGSELGS</sequence>
<protein>
    <recommendedName>
        <fullName evidence="4">superoxide dismutase</fullName>
        <ecNumber evidence="4">1.15.1.1</ecNumber>
    </recommendedName>
</protein>
<comment type="caution">
    <text evidence="10">The sequence shown here is derived from an EMBL/GenBank/DDBJ whole genome shotgun (WGS) entry which is preliminary data.</text>
</comment>
<comment type="similarity">
    <text evidence="3">Belongs to the Cu-Zn superoxide dismutase family.</text>
</comment>
<dbReference type="AlphaFoldDB" id="A0A4Q4TJ74"/>
<evidence type="ECO:0000256" key="2">
    <source>
        <dbReference type="ARBA" id="ARBA00004613"/>
    </source>
</evidence>
<dbReference type="InterPro" id="IPR036423">
    <property type="entry name" value="SOD-like_Cu/Zn_dom_sf"/>
</dbReference>
<evidence type="ECO:0000256" key="7">
    <source>
        <dbReference type="ARBA" id="ARBA00049204"/>
    </source>
</evidence>
<name>A0A4Q4TJ74_9PEZI</name>
<dbReference type="PANTHER" id="PTHR20910">
    <property type="entry name" value="AGAP001623-PA"/>
    <property type="match status" value="1"/>
</dbReference>
<dbReference type="EC" id="1.15.1.1" evidence="4"/>
<accession>A0A4Q4TJ74</accession>
<dbReference type="FunFam" id="2.60.40.200:FF:000007">
    <property type="entry name" value="Cell surface Cu-only superoxide dismutase 5"/>
    <property type="match status" value="1"/>
</dbReference>
<evidence type="ECO:0000256" key="3">
    <source>
        <dbReference type="ARBA" id="ARBA00010457"/>
    </source>
</evidence>
<reference evidence="10 11" key="1">
    <citation type="submission" date="2018-06" db="EMBL/GenBank/DDBJ databases">
        <title>Complete Genomes of Monosporascus.</title>
        <authorList>
            <person name="Robinson A.J."/>
            <person name="Natvig D.O."/>
        </authorList>
    </citation>
    <scope>NUCLEOTIDE SEQUENCE [LARGE SCALE GENOMIC DNA]</scope>
    <source>
        <strain evidence="10 11">CBS 110550</strain>
    </source>
</reference>
<evidence type="ECO:0000313" key="11">
    <source>
        <dbReference type="Proteomes" id="UP000293360"/>
    </source>
</evidence>
<dbReference type="OrthoDB" id="159229at2759"/>
<dbReference type="Pfam" id="PF00080">
    <property type="entry name" value="Sod_Cu"/>
    <property type="match status" value="1"/>
</dbReference>
<feature type="chain" id="PRO_5020527607" description="superoxide dismutase" evidence="8">
    <location>
        <begin position="19"/>
        <end position="193"/>
    </location>
</feature>
<feature type="domain" description="Superoxide dismutase copper/zinc binding" evidence="9">
    <location>
        <begin position="51"/>
        <end position="170"/>
    </location>
</feature>
<dbReference type="GO" id="GO:0005576">
    <property type="term" value="C:extracellular region"/>
    <property type="evidence" value="ECO:0007669"/>
    <property type="project" value="UniProtKB-SubCell"/>
</dbReference>
<comment type="catalytic activity">
    <reaction evidence="7">
        <text>2 superoxide + 2 H(+) = H2O2 + O2</text>
        <dbReference type="Rhea" id="RHEA:20696"/>
        <dbReference type="ChEBI" id="CHEBI:15378"/>
        <dbReference type="ChEBI" id="CHEBI:15379"/>
        <dbReference type="ChEBI" id="CHEBI:16240"/>
        <dbReference type="ChEBI" id="CHEBI:18421"/>
        <dbReference type="EC" id="1.15.1.1"/>
    </reaction>
</comment>
<dbReference type="GO" id="GO:0046872">
    <property type="term" value="F:metal ion binding"/>
    <property type="evidence" value="ECO:0007669"/>
    <property type="project" value="InterPro"/>
</dbReference>
<evidence type="ECO:0000256" key="8">
    <source>
        <dbReference type="SAM" id="SignalP"/>
    </source>
</evidence>
<dbReference type="STRING" id="155417.A0A4Q4TJ74"/>
<keyword evidence="8" id="KW-0732">Signal</keyword>
<evidence type="ECO:0000259" key="9">
    <source>
        <dbReference type="Pfam" id="PF00080"/>
    </source>
</evidence>
<dbReference type="GO" id="GO:0004784">
    <property type="term" value="F:superoxide dismutase activity"/>
    <property type="evidence" value="ECO:0007669"/>
    <property type="project" value="UniProtKB-EC"/>
</dbReference>
<proteinExistence type="inferred from homology"/>
<dbReference type="SUPFAM" id="SSF49329">
    <property type="entry name" value="Cu,Zn superoxide dismutase-like"/>
    <property type="match status" value="1"/>
</dbReference>
<keyword evidence="11" id="KW-1185">Reference proteome</keyword>
<dbReference type="PANTHER" id="PTHR20910:SF1">
    <property type="entry name" value="SUPEROXIDE DISMUTASE COPPER_ZINC BINDING DOMAIN-CONTAINING PROTEIN"/>
    <property type="match status" value="1"/>
</dbReference>
<organism evidence="10 11">
    <name type="scientific">Monosporascus ibericus</name>
    <dbReference type="NCBI Taxonomy" id="155417"/>
    <lineage>
        <taxon>Eukaryota</taxon>
        <taxon>Fungi</taxon>
        <taxon>Dikarya</taxon>
        <taxon>Ascomycota</taxon>
        <taxon>Pezizomycotina</taxon>
        <taxon>Sordariomycetes</taxon>
        <taxon>Xylariomycetidae</taxon>
        <taxon>Xylariales</taxon>
        <taxon>Xylariales incertae sedis</taxon>
        <taxon>Monosporascus</taxon>
    </lineage>
</organism>
<evidence type="ECO:0000256" key="1">
    <source>
        <dbReference type="ARBA" id="ARBA00004196"/>
    </source>
</evidence>
<dbReference type="InterPro" id="IPR001424">
    <property type="entry name" value="SOD_Cu_Zn_dom"/>
</dbReference>
<evidence type="ECO:0000313" key="10">
    <source>
        <dbReference type="EMBL" id="RYP05717.1"/>
    </source>
</evidence>
<dbReference type="Gene3D" id="2.60.40.200">
    <property type="entry name" value="Superoxide dismutase, copper/zinc binding domain"/>
    <property type="match status" value="1"/>
</dbReference>
<evidence type="ECO:0000256" key="5">
    <source>
        <dbReference type="ARBA" id="ARBA00022525"/>
    </source>
</evidence>
<keyword evidence="6" id="KW-0049">Antioxidant</keyword>
<feature type="signal peptide" evidence="8">
    <location>
        <begin position="1"/>
        <end position="18"/>
    </location>
</feature>
<comment type="subcellular location">
    <subcellularLocation>
        <location evidence="1">Cell envelope</location>
    </subcellularLocation>
    <subcellularLocation>
        <location evidence="2">Secreted</location>
    </subcellularLocation>
</comment>
<keyword evidence="5" id="KW-0964">Secreted</keyword>
<evidence type="ECO:0000256" key="4">
    <source>
        <dbReference type="ARBA" id="ARBA00012682"/>
    </source>
</evidence>
<evidence type="ECO:0000256" key="6">
    <source>
        <dbReference type="ARBA" id="ARBA00022862"/>
    </source>
</evidence>
<dbReference type="EMBL" id="QJNU01000160">
    <property type="protein sequence ID" value="RYP05717.1"/>
    <property type="molecule type" value="Genomic_DNA"/>
</dbReference>